<comment type="caution">
    <text evidence="2">The sequence shown here is derived from an EMBL/GenBank/DDBJ whole genome shotgun (WGS) entry which is preliminary data.</text>
</comment>
<reference evidence="2 3" key="1">
    <citation type="submission" date="2020-03" db="EMBL/GenBank/DDBJ databases">
        <title>Genome sequence of strain Massilia sp. TW-1.</title>
        <authorList>
            <person name="Chaudhary D.K."/>
        </authorList>
    </citation>
    <scope>NUCLEOTIDE SEQUENCE [LARGE SCALE GENOMIC DNA]</scope>
    <source>
        <strain evidence="2 3">TW-1</strain>
    </source>
</reference>
<dbReference type="Proteomes" id="UP000716322">
    <property type="component" value="Unassembled WGS sequence"/>
</dbReference>
<name>A0ABX0P5U9_9BURK</name>
<protein>
    <submittedName>
        <fullName evidence="2">Amidohydrolase family protein</fullName>
    </submittedName>
</protein>
<dbReference type="SUPFAM" id="SSF51338">
    <property type="entry name" value="Composite domain of metallo-dependent hydrolases"/>
    <property type="match status" value="1"/>
</dbReference>
<evidence type="ECO:0000313" key="2">
    <source>
        <dbReference type="EMBL" id="NIA52316.1"/>
    </source>
</evidence>
<keyword evidence="3" id="KW-1185">Reference proteome</keyword>
<dbReference type="InterPro" id="IPR011059">
    <property type="entry name" value="Metal-dep_hydrolase_composite"/>
</dbReference>
<dbReference type="PANTHER" id="PTHR43135">
    <property type="entry name" value="ALPHA-D-RIBOSE 1-METHYLPHOSPHONATE 5-TRIPHOSPHATE DIPHOSPHATASE"/>
    <property type="match status" value="1"/>
</dbReference>
<dbReference type="Pfam" id="PF01979">
    <property type="entry name" value="Amidohydro_1"/>
    <property type="match status" value="1"/>
</dbReference>
<dbReference type="Gene3D" id="3.20.20.140">
    <property type="entry name" value="Metal-dependent hydrolases"/>
    <property type="match status" value="1"/>
</dbReference>
<evidence type="ECO:0000313" key="3">
    <source>
        <dbReference type="Proteomes" id="UP000716322"/>
    </source>
</evidence>
<gene>
    <name evidence="2" type="ORF">HAV22_01440</name>
</gene>
<evidence type="ECO:0000259" key="1">
    <source>
        <dbReference type="Pfam" id="PF01979"/>
    </source>
</evidence>
<accession>A0ABX0P5U9</accession>
<organism evidence="2 3">
    <name type="scientific">Telluria antibiotica</name>
    <dbReference type="NCBI Taxonomy" id="2717319"/>
    <lineage>
        <taxon>Bacteria</taxon>
        <taxon>Pseudomonadati</taxon>
        <taxon>Pseudomonadota</taxon>
        <taxon>Betaproteobacteria</taxon>
        <taxon>Burkholderiales</taxon>
        <taxon>Oxalobacteraceae</taxon>
        <taxon>Telluria group</taxon>
        <taxon>Telluria</taxon>
    </lineage>
</organism>
<dbReference type="PANTHER" id="PTHR43135:SF3">
    <property type="entry name" value="ALPHA-D-RIBOSE 1-METHYLPHOSPHONATE 5-TRIPHOSPHATE DIPHOSPHATASE"/>
    <property type="match status" value="1"/>
</dbReference>
<dbReference type="EMBL" id="JAAQOM010000001">
    <property type="protein sequence ID" value="NIA52316.1"/>
    <property type="molecule type" value="Genomic_DNA"/>
</dbReference>
<dbReference type="Gene3D" id="2.30.40.10">
    <property type="entry name" value="Urease, subunit C, domain 1"/>
    <property type="match status" value="1"/>
</dbReference>
<proteinExistence type="predicted"/>
<dbReference type="InterPro" id="IPR051781">
    <property type="entry name" value="Metallo-dep_Hydrolase"/>
</dbReference>
<dbReference type="InterPro" id="IPR006680">
    <property type="entry name" value="Amidohydro-rel"/>
</dbReference>
<feature type="domain" description="Amidohydrolase-related" evidence="1">
    <location>
        <begin position="63"/>
        <end position="410"/>
    </location>
</feature>
<dbReference type="SUPFAM" id="SSF51556">
    <property type="entry name" value="Metallo-dependent hydrolases"/>
    <property type="match status" value="1"/>
</dbReference>
<sequence length="420" mass="45103">MTTGRHNVGGIIFENVRIFDGSQMRPGTGAVRVEGNRIAEVADGMRGITALAGDRVIDGKRGTLMPGLVEAHAHLSWPSSVERFVPGMALPPEDLVLTTARNARILLDHGFTSAYSAGALSKSVETVLNTFITSGGMPGPRLVASSIEREPPTIEELNPGKVAEHGHGPAAVRAFVKDCASIGAKSVKFLLSGEDALKPGASQQLMYTQEEADAAGEQARESGVWLACHAQASDAVKMGLRAGFRVLYHCTYADEEALDMLEARRDEIFIAPAIGIIQATLDAAPPPHFDMSHMKKSAAEVLELQRKLVPELRRRGLRVLPGGDYGFPFNPNGRNARDLELFVNLLGYTPDEALSAATLLGGELMGMGDELGQVKQGFLADLLLVDGDPTQDVTILQDRKRLRAIMKDGRFHKDPALAAL</sequence>
<dbReference type="InterPro" id="IPR032466">
    <property type="entry name" value="Metal_Hydrolase"/>
</dbReference>